<evidence type="ECO:0000313" key="2">
    <source>
        <dbReference type="Proteomes" id="UP000054843"/>
    </source>
</evidence>
<keyword evidence="2" id="KW-1185">Reference proteome</keyword>
<sequence>MNSLSDQGSAPHGILCNYCSRLTMRMKILAANERLIYASCLPTRIISNDHTLADHVRTDEQLLRKDFSTFPAPKGEPYCHASLDGSTRQSDLADQVTVPCRTVTDLTAPSSLGWISMIPLMGHLTHAVPGSCTNTMSPTLVVADTTISESSGLLHLSRRHTGYLLHRVSASDDPDLVLMATRVWLTPACICLRWWSLIRFGLLGDKFSPPFLTGR</sequence>
<protein>
    <submittedName>
        <fullName evidence="1">Uncharacterized protein</fullName>
    </submittedName>
</protein>
<accession>A0A0V1M2L5</accession>
<dbReference type="EMBL" id="JYDO01000280">
    <property type="protein sequence ID" value="KRZ65928.1"/>
    <property type="molecule type" value="Genomic_DNA"/>
</dbReference>
<dbReference type="AlphaFoldDB" id="A0A0V1M2L5"/>
<proteinExistence type="predicted"/>
<dbReference type="OrthoDB" id="5931898at2759"/>
<reference evidence="1 2" key="1">
    <citation type="submission" date="2015-01" db="EMBL/GenBank/DDBJ databases">
        <title>Evolution of Trichinella species and genotypes.</title>
        <authorList>
            <person name="Korhonen P.K."/>
            <person name="Edoardo P."/>
            <person name="Giuseppe L.R."/>
            <person name="Gasser R.B."/>
        </authorList>
    </citation>
    <scope>NUCLEOTIDE SEQUENCE [LARGE SCALE GENOMIC DNA]</scope>
    <source>
        <strain evidence="1">ISS1980</strain>
    </source>
</reference>
<comment type="caution">
    <text evidence="1">The sequence shown here is derived from an EMBL/GenBank/DDBJ whole genome shotgun (WGS) entry which is preliminary data.</text>
</comment>
<organism evidence="1 2">
    <name type="scientific">Trichinella papuae</name>
    <dbReference type="NCBI Taxonomy" id="268474"/>
    <lineage>
        <taxon>Eukaryota</taxon>
        <taxon>Metazoa</taxon>
        <taxon>Ecdysozoa</taxon>
        <taxon>Nematoda</taxon>
        <taxon>Enoplea</taxon>
        <taxon>Dorylaimia</taxon>
        <taxon>Trichinellida</taxon>
        <taxon>Trichinellidae</taxon>
        <taxon>Trichinella</taxon>
    </lineage>
</organism>
<evidence type="ECO:0000313" key="1">
    <source>
        <dbReference type="EMBL" id="KRZ65928.1"/>
    </source>
</evidence>
<name>A0A0V1M2L5_9BILA</name>
<gene>
    <name evidence="1" type="ORF">T10_1248</name>
</gene>
<dbReference type="Proteomes" id="UP000054843">
    <property type="component" value="Unassembled WGS sequence"/>
</dbReference>